<accession>A0A109BI56</accession>
<dbReference type="PATRIC" id="fig|121290.4.peg.2596"/>
<gene>
    <name evidence="2" type="ORF">APY04_1361</name>
</gene>
<evidence type="ECO:0000256" key="1">
    <source>
        <dbReference type="SAM" id="Phobius"/>
    </source>
</evidence>
<comment type="caution">
    <text evidence="2">The sequence shown here is derived from an EMBL/GenBank/DDBJ whole genome shotgun (WGS) entry which is preliminary data.</text>
</comment>
<dbReference type="AlphaFoldDB" id="A0A109BI56"/>
<dbReference type="Proteomes" id="UP000059074">
    <property type="component" value="Unassembled WGS sequence"/>
</dbReference>
<feature type="transmembrane region" description="Helical" evidence="1">
    <location>
        <begin position="171"/>
        <end position="194"/>
    </location>
</feature>
<evidence type="ECO:0008006" key="4">
    <source>
        <dbReference type="Google" id="ProtNLM"/>
    </source>
</evidence>
<keyword evidence="1" id="KW-0472">Membrane</keyword>
<proteinExistence type="predicted"/>
<protein>
    <recommendedName>
        <fullName evidence="4">Yip1 domain-containing protein</fullName>
    </recommendedName>
</protein>
<evidence type="ECO:0000313" key="3">
    <source>
        <dbReference type="Proteomes" id="UP000059074"/>
    </source>
</evidence>
<keyword evidence="1" id="KW-1133">Transmembrane helix</keyword>
<dbReference type="STRING" id="121290.APY04_1361"/>
<keyword evidence="1" id="KW-0812">Transmembrane</keyword>
<dbReference type="EMBL" id="LMTR01000045">
    <property type="protein sequence ID" value="KWT69278.1"/>
    <property type="molecule type" value="Genomic_DNA"/>
</dbReference>
<reference evidence="2 3" key="1">
    <citation type="submission" date="2015-10" db="EMBL/GenBank/DDBJ databases">
        <title>Transcriptomic analysis of a linuron degrading triple-species bacterial consortium.</title>
        <authorList>
            <person name="Albers P."/>
        </authorList>
    </citation>
    <scope>NUCLEOTIDE SEQUENCE [LARGE SCALE GENOMIC DNA]</scope>
    <source>
        <strain evidence="2 3">WDL6</strain>
    </source>
</reference>
<sequence length="317" mass="34724">MTLPLERRRPVGEILCALTMRCYNPARAIRHPVCAGDRMNHAESTLPEAAPMTANASPSLACGECGAETSGNFCSACGADLRTSALSFLGPAATSVRRSFPAVYLKILRSPIRQTVAFADDRTYRGYVSFALTGIALYILFFVPIVIRMVVPGTEGAHLSESMQTMMKALSQAGIYVGMALTFLLAFALFRAFAPARRPFPAYFKLYAIAIGFVAPIYGIYEFVIRLLPGGVGMSALGNIGDDAMHNPTVWVSTVLALLLWGYFAAIHRRFWSTSVWLAVVLYFLASFISNWLSYHLMWWVGFHTARILIAAGIVTP</sequence>
<evidence type="ECO:0000313" key="2">
    <source>
        <dbReference type="EMBL" id="KWT69278.1"/>
    </source>
</evidence>
<feature type="transmembrane region" description="Helical" evidence="1">
    <location>
        <begin position="248"/>
        <end position="267"/>
    </location>
</feature>
<feature type="transmembrane region" description="Helical" evidence="1">
    <location>
        <begin position="274"/>
        <end position="293"/>
    </location>
</feature>
<keyword evidence="3" id="KW-1185">Reference proteome</keyword>
<feature type="transmembrane region" description="Helical" evidence="1">
    <location>
        <begin position="127"/>
        <end position="151"/>
    </location>
</feature>
<feature type="transmembrane region" description="Helical" evidence="1">
    <location>
        <begin position="206"/>
        <end position="228"/>
    </location>
</feature>
<organism evidence="2 3">
    <name type="scientific">Hyphomicrobium sulfonivorans</name>
    <dbReference type="NCBI Taxonomy" id="121290"/>
    <lineage>
        <taxon>Bacteria</taxon>
        <taxon>Pseudomonadati</taxon>
        <taxon>Pseudomonadota</taxon>
        <taxon>Alphaproteobacteria</taxon>
        <taxon>Hyphomicrobiales</taxon>
        <taxon>Hyphomicrobiaceae</taxon>
        <taxon>Hyphomicrobium</taxon>
    </lineage>
</organism>
<name>A0A109BI56_HYPSL</name>